<dbReference type="RefSeq" id="WP_021922643.1">
    <property type="nucleotide sequence ID" value="NZ_CVRS01000119.1"/>
</dbReference>
<name>A0A0M6WZY1_9FIRM</name>
<dbReference type="Proteomes" id="UP000049828">
    <property type="component" value="Unassembled WGS sequence"/>
</dbReference>
<keyword evidence="2" id="KW-1185">Reference proteome</keyword>
<evidence type="ECO:0000313" key="2">
    <source>
        <dbReference type="Proteomes" id="UP000049828"/>
    </source>
</evidence>
<gene>
    <name evidence="1" type="ORF">RIL183_33781</name>
</gene>
<protein>
    <submittedName>
        <fullName evidence="1">Uncharacterized protein</fullName>
    </submittedName>
</protein>
<accession>A0A0M6WZY1</accession>
<dbReference type="AlphaFoldDB" id="A0A0M6WZY1"/>
<evidence type="ECO:0000313" key="1">
    <source>
        <dbReference type="EMBL" id="CRL43231.1"/>
    </source>
</evidence>
<organism evidence="1 2">
    <name type="scientific">Roseburia inulinivorans</name>
    <dbReference type="NCBI Taxonomy" id="360807"/>
    <lineage>
        <taxon>Bacteria</taxon>
        <taxon>Bacillati</taxon>
        <taxon>Bacillota</taxon>
        <taxon>Clostridia</taxon>
        <taxon>Lachnospirales</taxon>
        <taxon>Lachnospiraceae</taxon>
        <taxon>Roseburia</taxon>
    </lineage>
</organism>
<sequence>MNNYLKLKTMSPFTYSYIFLDCDEYLADQLFIKHNVPVKFGKEYCKNNSRYCVISCKIRKRYEEEFKKALAEMDNKMILRGYTDYADFCENFNTIIDKARCK</sequence>
<proteinExistence type="predicted"/>
<reference evidence="2" key="1">
    <citation type="submission" date="2015-05" db="EMBL/GenBank/DDBJ databases">
        <authorList>
            <consortium name="Pathogen Informatics"/>
        </authorList>
    </citation>
    <scope>NUCLEOTIDE SEQUENCE [LARGE SCALE GENOMIC DNA]</scope>
    <source>
        <strain evidence="2">L1-83</strain>
    </source>
</reference>
<dbReference type="EMBL" id="CVRS01000119">
    <property type="protein sequence ID" value="CRL43231.1"/>
    <property type="molecule type" value="Genomic_DNA"/>
</dbReference>